<dbReference type="AlphaFoldDB" id="A0A2Z3GTK9"/>
<dbReference type="InterPro" id="IPR004291">
    <property type="entry name" value="Transposase_IS66_central"/>
</dbReference>
<sequence length="220" mass="24367">MTHVCCWAHARRKFVAAHDAGEERAGRALELIGPLYAIERTLPPLLPPSDDLVATEQRRAREEQRRAIRVRASEGLLSDLRTWLDTTRASALPKSPLGSAVGYATNNWAALVRDRDAGYLAIDNNLAERTLRAVAVGRNNWGVVGSEVGGRTAATLYSVVGTCKHLSIDPWTYLRDTLPGIFALGDEPTAEQLRDWLPDRWLLNRTRDRPANTAAPHKSQ</sequence>
<evidence type="ECO:0000313" key="3">
    <source>
        <dbReference type="Proteomes" id="UP000245802"/>
    </source>
</evidence>
<dbReference type="KEGG" id="gog:C1280_08805"/>
<dbReference type="PANTHER" id="PTHR33678">
    <property type="entry name" value="BLL1576 PROTEIN"/>
    <property type="match status" value="1"/>
</dbReference>
<evidence type="ECO:0000313" key="2">
    <source>
        <dbReference type="EMBL" id="AWM37113.1"/>
    </source>
</evidence>
<gene>
    <name evidence="2" type="ORF">C1280_08805</name>
</gene>
<reference evidence="2 3" key="1">
    <citation type="submission" date="2018-01" db="EMBL/GenBank/DDBJ databases">
        <title>G. obscuriglobus.</title>
        <authorList>
            <person name="Franke J."/>
            <person name="Blomberg W."/>
            <person name="Selmecki A."/>
        </authorList>
    </citation>
    <scope>NUCLEOTIDE SEQUENCE [LARGE SCALE GENOMIC DNA]</scope>
    <source>
        <strain evidence="2 3">DSM 5831</strain>
    </source>
</reference>
<dbReference type="Pfam" id="PF03050">
    <property type="entry name" value="DDE_Tnp_IS66"/>
    <property type="match status" value="1"/>
</dbReference>
<accession>A0A2Z3GTK9</accession>
<dbReference type="EMBL" id="CP025958">
    <property type="protein sequence ID" value="AWM37113.1"/>
    <property type="molecule type" value="Genomic_DNA"/>
</dbReference>
<dbReference type="Proteomes" id="UP000245802">
    <property type="component" value="Chromosome"/>
</dbReference>
<keyword evidence="3" id="KW-1185">Reference proteome</keyword>
<name>A0A2Z3GTK9_9BACT</name>
<organism evidence="2 3">
    <name type="scientific">Gemmata obscuriglobus</name>
    <dbReference type="NCBI Taxonomy" id="114"/>
    <lineage>
        <taxon>Bacteria</taxon>
        <taxon>Pseudomonadati</taxon>
        <taxon>Planctomycetota</taxon>
        <taxon>Planctomycetia</taxon>
        <taxon>Gemmatales</taxon>
        <taxon>Gemmataceae</taxon>
        <taxon>Gemmata</taxon>
    </lineage>
</organism>
<proteinExistence type="predicted"/>
<dbReference type="InterPro" id="IPR052344">
    <property type="entry name" value="Transposase-related"/>
</dbReference>
<dbReference type="PANTHER" id="PTHR33678:SF1">
    <property type="entry name" value="BLL1576 PROTEIN"/>
    <property type="match status" value="1"/>
</dbReference>
<protein>
    <recommendedName>
        <fullName evidence="1">Transposase IS66 central domain-containing protein</fullName>
    </recommendedName>
</protein>
<feature type="domain" description="Transposase IS66 central" evidence="1">
    <location>
        <begin position="1"/>
        <end position="151"/>
    </location>
</feature>
<dbReference type="OrthoDB" id="257717at2"/>
<evidence type="ECO:0000259" key="1">
    <source>
        <dbReference type="Pfam" id="PF03050"/>
    </source>
</evidence>